<reference evidence="1" key="1">
    <citation type="journal article" date="2015" name="Nature">
        <title>Complex archaea that bridge the gap between prokaryotes and eukaryotes.</title>
        <authorList>
            <person name="Spang A."/>
            <person name="Saw J.H."/>
            <person name="Jorgensen S.L."/>
            <person name="Zaremba-Niedzwiedzka K."/>
            <person name="Martijn J."/>
            <person name="Lind A.E."/>
            <person name="van Eijk R."/>
            <person name="Schleper C."/>
            <person name="Guy L."/>
            <person name="Ettema T.J."/>
        </authorList>
    </citation>
    <scope>NUCLEOTIDE SEQUENCE</scope>
</reference>
<gene>
    <name evidence="1" type="ORF">LCGC14_1321860</name>
</gene>
<accession>A0A0F9N007</accession>
<protein>
    <submittedName>
        <fullName evidence="1">Uncharacterized protein</fullName>
    </submittedName>
</protein>
<organism evidence="1">
    <name type="scientific">marine sediment metagenome</name>
    <dbReference type="NCBI Taxonomy" id="412755"/>
    <lineage>
        <taxon>unclassified sequences</taxon>
        <taxon>metagenomes</taxon>
        <taxon>ecological metagenomes</taxon>
    </lineage>
</organism>
<sequence>MKRRDFLKKLGVVCGAVVACPVKLLKGKPDPMVGVSGPGWYVFPVFTEKQYYFKGVPIYYQRDLLI</sequence>
<dbReference type="NCBIfam" id="TIGR01409">
    <property type="entry name" value="TAT_signal_seq"/>
    <property type="match status" value="1"/>
</dbReference>
<proteinExistence type="predicted"/>
<dbReference type="InterPro" id="IPR019546">
    <property type="entry name" value="TAT_signal_bac_arc"/>
</dbReference>
<comment type="caution">
    <text evidence="1">The sequence shown here is derived from an EMBL/GenBank/DDBJ whole genome shotgun (WGS) entry which is preliminary data.</text>
</comment>
<dbReference type="PROSITE" id="PS51257">
    <property type="entry name" value="PROKAR_LIPOPROTEIN"/>
    <property type="match status" value="1"/>
</dbReference>
<dbReference type="AlphaFoldDB" id="A0A0F9N007"/>
<dbReference type="EMBL" id="LAZR01007897">
    <property type="protein sequence ID" value="KKM82220.1"/>
    <property type="molecule type" value="Genomic_DNA"/>
</dbReference>
<name>A0A0F9N007_9ZZZZ</name>
<evidence type="ECO:0000313" key="1">
    <source>
        <dbReference type="EMBL" id="KKM82220.1"/>
    </source>
</evidence>